<keyword evidence="1" id="KW-1133">Transmembrane helix</keyword>
<reference evidence="2 3" key="1">
    <citation type="submission" date="2019-04" db="EMBL/GenBank/DDBJ databases">
        <title>An improved genome assembly and genetic linkage map for asparagus bean, Vigna unguiculata ssp. sesquipedialis.</title>
        <authorList>
            <person name="Xia Q."/>
            <person name="Zhang R."/>
            <person name="Dong Y."/>
        </authorList>
    </citation>
    <scope>NUCLEOTIDE SEQUENCE [LARGE SCALE GENOMIC DNA]</scope>
    <source>
        <tissue evidence="2">Leaf</tissue>
    </source>
</reference>
<name>A0A4D6M5N9_VIGUN</name>
<evidence type="ECO:0000256" key="1">
    <source>
        <dbReference type="SAM" id="Phobius"/>
    </source>
</evidence>
<keyword evidence="1" id="KW-0472">Membrane</keyword>
<protein>
    <submittedName>
        <fullName evidence="2">Uncharacterized protein</fullName>
    </submittedName>
</protein>
<evidence type="ECO:0000313" key="3">
    <source>
        <dbReference type="Proteomes" id="UP000501690"/>
    </source>
</evidence>
<feature type="transmembrane region" description="Helical" evidence="1">
    <location>
        <begin position="49"/>
        <end position="67"/>
    </location>
</feature>
<dbReference type="EMBL" id="CP039350">
    <property type="protein sequence ID" value="QCD96612.1"/>
    <property type="molecule type" value="Genomic_DNA"/>
</dbReference>
<accession>A0A4D6M5N9</accession>
<feature type="transmembrane region" description="Helical" evidence="1">
    <location>
        <begin position="18"/>
        <end position="37"/>
    </location>
</feature>
<evidence type="ECO:0000313" key="2">
    <source>
        <dbReference type="EMBL" id="QCD96612.1"/>
    </source>
</evidence>
<dbReference type="Proteomes" id="UP000501690">
    <property type="component" value="Linkage Group LG6"/>
</dbReference>
<keyword evidence="3" id="KW-1185">Reference proteome</keyword>
<dbReference type="AlphaFoldDB" id="A0A4D6M5N9"/>
<sequence length="80" mass="8742">MCVLQLWRAKLDGEKMEGLCGCWWLPACVLVVVFATSARTEKMVALSRFRSAAVLVVAADGVALVVLRRRAGRKRLPAAV</sequence>
<organism evidence="2 3">
    <name type="scientific">Vigna unguiculata</name>
    <name type="common">Cowpea</name>
    <dbReference type="NCBI Taxonomy" id="3917"/>
    <lineage>
        <taxon>Eukaryota</taxon>
        <taxon>Viridiplantae</taxon>
        <taxon>Streptophyta</taxon>
        <taxon>Embryophyta</taxon>
        <taxon>Tracheophyta</taxon>
        <taxon>Spermatophyta</taxon>
        <taxon>Magnoliopsida</taxon>
        <taxon>eudicotyledons</taxon>
        <taxon>Gunneridae</taxon>
        <taxon>Pentapetalae</taxon>
        <taxon>rosids</taxon>
        <taxon>fabids</taxon>
        <taxon>Fabales</taxon>
        <taxon>Fabaceae</taxon>
        <taxon>Papilionoideae</taxon>
        <taxon>50 kb inversion clade</taxon>
        <taxon>NPAAA clade</taxon>
        <taxon>indigoferoid/millettioid clade</taxon>
        <taxon>Phaseoleae</taxon>
        <taxon>Vigna</taxon>
    </lineage>
</organism>
<gene>
    <name evidence="2" type="ORF">DEO72_LG6g1319</name>
</gene>
<keyword evidence="1" id="KW-0812">Transmembrane</keyword>
<proteinExistence type="predicted"/>